<dbReference type="InterPro" id="IPR032808">
    <property type="entry name" value="DoxX"/>
</dbReference>
<accession>A0A0W1RCG0</accession>
<keyword evidence="3 5" id="KW-1133">Transmembrane helix</keyword>
<dbReference type="Pfam" id="PF07681">
    <property type="entry name" value="DoxX"/>
    <property type="match status" value="1"/>
</dbReference>
<proteinExistence type="predicted"/>
<feature type="transmembrane region" description="Helical" evidence="5">
    <location>
        <begin position="116"/>
        <end position="136"/>
    </location>
</feature>
<evidence type="ECO:0000313" key="7">
    <source>
        <dbReference type="Proteomes" id="UP000054387"/>
    </source>
</evidence>
<dbReference type="OrthoDB" id="333702at2157"/>
<feature type="transmembrane region" description="Helical" evidence="5">
    <location>
        <begin position="86"/>
        <end position="104"/>
    </location>
</feature>
<name>A0A0W1RCG0_9EURY</name>
<dbReference type="GO" id="GO:0016020">
    <property type="term" value="C:membrane"/>
    <property type="evidence" value="ECO:0007669"/>
    <property type="project" value="UniProtKB-SubCell"/>
</dbReference>
<evidence type="ECO:0000256" key="5">
    <source>
        <dbReference type="SAM" id="Phobius"/>
    </source>
</evidence>
<comment type="subcellular location">
    <subcellularLocation>
        <location evidence="1">Membrane</location>
        <topology evidence="1">Multi-pass membrane protein</topology>
    </subcellularLocation>
</comment>
<gene>
    <name evidence="6" type="ORF">AUR64_07075</name>
</gene>
<evidence type="ECO:0000256" key="4">
    <source>
        <dbReference type="ARBA" id="ARBA00023136"/>
    </source>
</evidence>
<protein>
    <recommendedName>
        <fullName evidence="8">DoxX family protein</fullName>
    </recommendedName>
</protein>
<evidence type="ECO:0000256" key="2">
    <source>
        <dbReference type="ARBA" id="ARBA00022692"/>
    </source>
</evidence>
<keyword evidence="7" id="KW-1185">Reference proteome</keyword>
<dbReference type="AlphaFoldDB" id="A0A0W1RCG0"/>
<dbReference type="STRING" id="1514971.AUR64_07075"/>
<dbReference type="Proteomes" id="UP000054387">
    <property type="component" value="Unassembled WGS sequence"/>
</dbReference>
<sequence length="139" mass="14825">MQSETETETDVADDGGHGVILKLARLLFGVAVGYATVTNFKDMEGSIGYAQSKNVPNAETLVPFASGMGTVGSLGLILWRAPVLSAGAVFAYLVGVTAFMHDFWNIDDEMESQNELYHFLKNVGLIGGALAFLIHAGKK</sequence>
<keyword evidence="4 5" id="KW-0472">Membrane</keyword>
<dbReference type="EMBL" id="LOPU01000016">
    <property type="protein sequence ID" value="KTG11062.1"/>
    <property type="molecule type" value="Genomic_DNA"/>
</dbReference>
<keyword evidence="2 5" id="KW-0812">Transmembrane</keyword>
<reference evidence="6 7" key="1">
    <citation type="submission" date="2015-12" db="EMBL/GenBank/DDBJ databases">
        <title>Haloprofundus marisrubri gen. nov., sp. nov., an extremely halophilic archaeon isolated from the Discovery deep brine-seawater interface in the Red Sea.</title>
        <authorList>
            <person name="Zhang G."/>
            <person name="Stingl U."/>
            <person name="Rashid M."/>
        </authorList>
    </citation>
    <scope>NUCLEOTIDE SEQUENCE [LARGE SCALE GENOMIC DNA]</scope>
    <source>
        <strain evidence="6 7">SB9</strain>
    </source>
</reference>
<evidence type="ECO:0008006" key="8">
    <source>
        <dbReference type="Google" id="ProtNLM"/>
    </source>
</evidence>
<evidence type="ECO:0000256" key="1">
    <source>
        <dbReference type="ARBA" id="ARBA00004141"/>
    </source>
</evidence>
<comment type="caution">
    <text evidence="6">The sequence shown here is derived from an EMBL/GenBank/DDBJ whole genome shotgun (WGS) entry which is preliminary data.</text>
</comment>
<evidence type="ECO:0000256" key="3">
    <source>
        <dbReference type="ARBA" id="ARBA00022989"/>
    </source>
</evidence>
<evidence type="ECO:0000313" key="6">
    <source>
        <dbReference type="EMBL" id="KTG11062.1"/>
    </source>
</evidence>
<organism evidence="6 7">
    <name type="scientific">Haloprofundus marisrubri</name>
    <dbReference type="NCBI Taxonomy" id="1514971"/>
    <lineage>
        <taxon>Archaea</taxon>
        <taxon>Methanobacteriati</taxon>
        <taxon>Methanobacteriota</taxon>
        <taxon>Stenosarchaea group</taxon>
        <taxon>Halobacteria</taxon>
        <taxon>Halobacteriales</taxon>
        <taxon>Haloferacaceae</taxon>
        <taxon>Haloprofundus</taxon>
    </lineage>
</organism>